<keyword evidence="1" id="KW-0560">Oxidoreductase</keyword>
<dbReference type="OrthoDB" id="9812086at2"/>
<accession>A0A100W3K4</accession>
<dbReference type="GO" id="GO:0016627">
    <property type="term" value="F:oxidoreductase activity, acting on the CH-CH group of donors"/>
    <property type="evidence" value="ECO:0007669"/>
    <property type="project" value="TreeGrafter"/>
</dbReference>
<dbReference type="Proteomes" id="UP000069620">
    <property type="component" value="Unassembled WGS sequence"/>
</dbReference>
<dbReference type="PANTHER" id="PTHR35176:SF2">
    <property type="entry name" value="F420H(2)-DEPENDENT REDUCTASE RV1155"/>
    <property type="match status" value="1"/>
</dbReference>
<dbReference type="STRING" id="146020.RMCB_5085"/>
<reference evidence="4" key="1">
    <citation type="journal article" date="2016" name="Genome Announc.">
        <title>Draft Genome Sequences of Five Rapidly Growing Mycobacterium Species, M. thermoresistibile, M. fortuitum subsp. acetamidolyticum, M. canariasense, M. brisbanense, and M. novocastrense.</title>
        <authorList>
            <person name="Katahira K."/>
            <person name="Ogura Y."/>
            <person name="Gotoh Y."/>
            <person name="Hayashi T."/>
        </authorList>
    </citation>
    <scope>NUCLEOTIDE SEQUENCE [LARGE SCALE GENOMIC DNA]</scope>
    <source>
        <strain evidence="4">JCM15654</strain>
    </source>
</reference>
<name>A0A100W3K4_9MYCO</name>
<dbReference type="InterPro" id="IPR012349">
    <property type="entry name" value="Split_barrel_FMN-bd"/>
</dbReference>
<dbReference type="EMBL" id="BCSX01000044">
    <property type="protein sequence ID" value="GAS90989.1"/>
    <property type="molecule type" value="Genomic_DNA"/>
</dbReference>
<evidence type="ECO:0000259" key="2">
    <source>
        <dbReference type="Pfam" id="PF01243"/>
    </source>
</evidence>
<dbReference type="NCBIfam" id="TIGR03668">
    <property type="entry name" value="Rv0121_F420"/>
    <property type="match status" value="1"/>
</dbReference>
<dbReference type="AlphaFoldDB" id="A0A100W3K4"/>
<keyword evidence="4" id="KW-1185">Reference proteome</keyword>
<dbReference type="InterPro" id="IPR019967">
    <property type="entry name" value="F420-dep_enz_PPOX_Rv0121"/>
</dbReference>
<dbReference type="InterPro" id="IPR052019">
    <property type="entry name" value="F420H2_bilvrd_red/Heme_oxyg"/>
</dbReference>
<dbReference type="SUPFAM" id="SSF50475">
    <property type="entry name" value="FMN-binding split barrel"/>
    <property type="match status" value="1"/>
</dbReference>
<comment type="caution">
    <text evidence="3">The sequence shown here is derived from an EMBL/GenBank/DDBJ whole genome shotgun (WGS) entry which is preliminary data.</text>
</comment>
<dbReference type="GO" id="GO:0005829">
    <property type="term" value="C:cytosol"/>
    <property type="evidence" value="ECO:0007669"/>
    <property type="project" value="TreeGrafter"/>
</dbReference>
<evidence type="ECO:0000313" key="4">
    <source>
        <dbReference type="Proteomes" id="UP000069620"/>
    </source>
</evidence>
<dbReference type="PANTHER" id="PTHR35176">
    <property type="entry name" value="HEME OXYGENASE HI_0854-RELATED"/>
    <property type="match status" value="1"/>
</dbReference>
<proteinExistence type="predicted"/>
<dbReference type="GO" id="GO:0070967">
    <property type="term" value="F:coenzyme F420 binding"/>
    <property type="evidence" value="ECO:0007669"/>
    <property type="project" value="TreeGrafter"/>
</dbReference>
<dbReference type="RefSeq" id="WP_029373065.1">
    <property type="nucleotide sequence ID" value="NZ_BCSX01000044.1"/>
</dbReference>
<reference evidence="4" key="2">
    <citation type="submission" date="2016-02" db="EMBL/GenBank/DDBJ databases">
        <title>Draft genome sequence of five rapidly growing Mycobacterium species.</title>
        <authorList>
            <person name="Katahira K."/>
            <person name="Gotou Y."/>
            <person name="Iida K."/>
            <person name="Ogura Y."/>
            <person name="Hayashi T."/>
        </authorList>
    </citation>
    <scope>NUCLEOTIDE SEQUENCE [LARGE SCALE GENOMIC DNA]</scope>
    <source>
        <strain evidence="4">JCM15654</strain>
    </source>
</reference>
<dbReference type="InterPro" id="IPR011576">
    <property type="entry name" value="Pyridox_Oxase_N"/>
</dbReference>
<sequence>MAEFDATGFNAIEQFAGTPTAVLATLGPAGAPHLVPVVFAVHRGTEGVTIYTAVDAKRKSTQKLRRLANIERDPRVSLLADHYDDDWSQLWWVRADGHGATHYSGDEMATGYALLRAKYRQYERIALDGPVVTIEVTRWSSWQA</sequence>
<evidence type="ECO:0000256" key="1">
    <source>
        <dbReference type="ARBA" id="ARBA00023002"/>
    </source>
</evidence>
<protein>
    <submittedName>
        <fullName evidence="3">PPOX class probable F420-dependent enzyme, Rv0121 family</fullName>
    </submittedName>
</protein>
<evidence type="ECO:0000313" key="3">
    <source>
        <dbReference type="EMBL" id="GAS90989.1"/>
    </source>
</evidence>
<gene>
    <name evidence="3" type="ORF">RMCB_5085</name>
</gene>
<dbReference type="Pfam" id="PF01243">
    <property type="entry name" value="PNPOx_N"/>
    <property type="match status" value="1"/>
</dbReference>
<organism evidence="3 4">
    <name type="scientific">Mycolicibacterium brisbanense</name>
    <dbReference type="NCBI Taxonomy" id="146020"/>
    <lineage>
        <taxon>Bacteria</taxon>
        <taxon>Bacillati</taxon>
        <taxon>Actinomycetota</taxon>
        <taxon>Actinomycetes</taxon>
        <taxon>Mycobacteriales</taxon>
        <taxon>Mycobacteriaceae</taxon>
        <taxon>Mycolicibacterium</taxon>
    </lineage>
</organism>
<feature type="domain" description="Pyridoxamine 5'-phosphate oxidase N-terminal" evidence="2">
    <location>
        <begin position="13"/>
        <end position="142"/>
    </location>
</feature>
<dbReference type="Gene3D" id="2.30.110.10">
    <property type="entry name" value="Electron Transport, Fmn-binding Protein, Chain A"/>
    <property type="match status" value="1"/>
</dbReference>